<gene>
    <name evidence="7" type="ORF">IEZ26_22740</name>
</gene>
<dbReference type="Gene3D" id="1.10.1740.10">
    <property type="match status" value="1"/>
</dbReference>
<evidence type="ECO:0000313" key="8">
    <source>
        <dbReference type="Proteomes" id="UP000618818"/>
    </source>
</evidence>
<dbReference type="PANTHER" id="PTHR43133">
    <property type="entry name" value="RNA POLYMERASE ECF-TYPE SIGMA FACTO"/>
    <property type="match status" value="1"/>
</dbReference>
<dbReference type="InterPro" id="IPR014284">
    <property type="entry name" value="RNA_pol_sigma-70_dom"/>
</dbReference>
<evidence type="ECO:0000256" key="2">
    <source>
        <dbReference type="ARBA" id="ARBA00023015"/>
    </source>
</evidence>
<reference evidence="7 8" key="1">
    <citation type="submission" date="2020-09" db="EMBL/GenBank/DDBJ databases">
        <title>novel species in genus Nocardioides.</title>
        <authorList>
            <person name="Zhang G."/>
        </authorList>
    </citation>
    <scope>NUCLEOTIDE SEQUENCE [LARGE SCALE GENOMIC DNA]</scope>
    <source>
        <strain evidence="7 8">KCTC 39551</strain>
    </source>
</reference>
<accession>A0ABR8NH56</accession>
<feature type="domain" description="RNA polymerase sigma-70 region 2" evidence="6">
    <location>
        <begin position="24"/>
        <end position="91"/>
    </location>
</feature>
<keyword evidence="8" id="KW-1185">Reference proteome</keyword>
<comment type="caution">
    <text evidence="7">The sequence shown here is derived from an EMBL/GenBank/DDBJ whole genome shotgun (WGS) entry which is preliminary data.</text>
</comment>
<organism evidence="7 8">
    <name type="scientific">Nocardioides cavernae</name>
    <dbReference type="NCBI Taxonomy" id="1921566"/>
    <lineage>
        <taxon>Bacteria</taxon>
        <taxon>Bacillati</taxon>
        <taxon>Actinomycetota</taxon>
        <taxon>Actinomycetes</taxon>
        <taxon>Propionibacteriales</taxon>
        <taxon>Nocardioidaceae</taxon>
        <taxon>Nocardioides</taxon>
    </lineage>
</organism>
<dbReference type="SUPFAM" id="SSF88946">
    <property type="entry name" value="Sigma2 domain of RNA polymerase sigma factors"/>
    <property type="match status" value="1"/>
</dbReference>
<evidence type="ECO:0000256" key="5">
    <source>
        <dbReference type="ARBA" id="ARBA00023163"/>
    </source>
</evidence>
<dbReference type="InterPro" id="IPR013324">
    <property type="entry name" value="RNA_pol_sigma_r3/r4-like"/>
</dbReference>
<evidence type="ECO:0000259" key="6">
    <source>
        <dbReference type="Pfam" id="PF04542"/>
    </source>
</evidence>
<dbReference type="RefSeq" id="WP_191197324.1">
    <property type="nucleotide sequence ID" value="NZ_JACXYZ010000006.1"/>
</dbReference>
<name>A0ABR8NH56_9ACTN</name>
<comment type="similarity">
    <text evidence="1">Belongs to the sigma-70 factor family. ECF subfamily.</text>
</comment>
<protein>
    <submittedName>
        <fullName evidence="7">Sigma-70 family RNA polymerase sigma factor</fullName>
    </submittedName>
</protein>
<dbReference type="InterPro" id="IPR036388">
    <property type="entry name" value="WH-like_DNA-bd_sf"/>
</dbReference>
<dbReference type="EMBL" id="JACXYZ010000006">
    <property type="protein sequence ID" value="MBD3927458.1"/>
    <property type="molecule type" value="Genomic_DNA"/>
</dbReference>
<sequence>MNANQVTVLVRQASEGDSAAWEHLYAEYSRLLWGVARRFRLDEHQRADAVQATWLKLLENIDDIRDPACLPGWLATTVRRICSDKVRASQREKPVEVLGEWRVVHQRADDDDDTCPVRSLIRREHQAAVRLVLAELPEQQKQLLQLLHASPALSYQELSKLTGMPVGSIGPTRARILAKLRSALQAHGLVDGVCA</sequence>
<dbReference type="Pfam" id="PF04542">
    <property type="entry name" value="Sigma70_r2"/>
    <property type="match status" value="1"/>
</dbReference>
<dbReference type="Gene3D" id="1.10.10.10">
    <property type="entry name" value="Winged helix-like DNA-binding domain superfamily/Winged helix DNA-binding domain"/>
    <property type="match status" value="1"/>
</dbReference>
<keyword evidence="2" id="KW-0805">Transcription regulation</keyword>
<dbReference type="NCBIfam" id="TIGR02937">
    <property type="entry name" value="sigma70-ECF"/>
    <property type="match status" value="1"/>
</dbReference>
<dbReference type="InterPro" id="IPR039425">
    <property type="entry name" value="RNA_pol_sigma-70-like"/>
</dbReference>
<evidence type="ECO:0000256" key="3">
    <source>
        <dbReference type="ARBA" id="ARBA00023082"/>
    </source>
</evidence>
<dbReference type="InterPro" id="IPR013325">
    <property type="entry name" value="RNA_pol_sigma_r2"/>
</dbReference>
<dbReference type="Proteomes" id="UP000618818">
    <property type="component" value="Unassembled WGS sequence"/>
</dbReference>
<dbReference type="PANTHER" id="PTHR43133:SF8">
    <property type="entry name" value="RNA POLYMERASE SIGMA FACTOR HI_1459-RELATED"/>
    <property type="match status" value="1"/>
</dbReference>
<keyword evidence="3" id="KW-0731">Sigma factor</keyword>
<keyword evidence="4" id="KW-0238">DNA-binding</keyword>
<keyword evidence="5" id="KW-0804">Transcription</keyword>
<proteinExistence type="inferred from homology"/>
<dbReference type="InterPro" id="IPR007627">
    <property type="entry name" value="RNA_pol_sigma70_r2"/>
</dbReference>
<evidence type="ECO:0000256" key="1">
    <source>
        <dbReference type="ARBA" id="ARBA00010641"/>
    </source>
</evidence>
<dbReference type="SUPFAM" id="SSF88659">
    <property type="entry name" value="Sigma3 and sigma4 domains of RNA polymerase sigma factors"/>
    <property type="match status" value="1"/>
</dbReference>
<evidence type="ECO:0000313" key="7">
    <source>
        <dbReference type="EMBL" id="MBD3927458.1"/>
    </source>
</evidence>
<evidence type="ECO:0000256" key="4">
    <source>
        <dbReference type="ARBA" id="ARBA00023125"/>
    </source>
</evidence>